<dbReference type="PANTHER" id="PTHR43434">
    <property type="entry name" value="PHOSPHOGLYCOLATE PHOSPHATASE"/>
    <property type="match status" value="1"/>
</dbReference>
<evidence type="ECO:0000313" key="1">
    <source>
        <dbReference type="EMBL" id="ONG38642.1"/>
    </source>
</evidence>
<dbReference type="InterPro" id="IPR036412">
    <property type="entry name" value="HAD-like_sf"/>
</dbReference>
<dbReference type="GO" id="GO:0006281">
    <property type="term" value="P:DNA repair"/>
    <property type="evidence" value="ECO:0007669"/>
    <property type="project" value="TreeGrafter"/>
</dbReference>
<dbReference type="EMBL" id="MLCN01000030">
    <property type="protein sequence ID" value="ONG38642.1"/>
    <property type="molecule type" value="Genomic_DNA"/>
</dbReference>
<dbReference type="InterPro" id="IPR006439">
    <property type="entry name" value="HAD-SF_hydro_IA"/>
</dbReference>
<accession>A0A1S8CRX2</accession>
<dbReference type="GO" id="GO:0008967">
    <property type="term" value="F:phosphoglycolate phosphatase activity"/>
    <property type="evidence" value="ECO:0007669"/>
    <property type="project" value="TreeGrafter"/>
</dbReference>
<dbReference type="InterPro" id="IPR050155">
    <property type="entry name" value="HAD-like_hydrolase_sf"/>
</dbReference>
<dbReference type="STRING" id="1907941.BKE30_11945"/>
<evidence type="ECO:0000313" key="2">
    <source>
        <dbReference type="Proteomes" id="UP000192132"/>
    </source>
</evidence>
<comment type="caution">
    <text evidence="1">The sequence shown here is derived from an EMBL/GenBank/DDBJ whole genome shotgun (WGS) entry which is preliminary data.</text>
</comment>
<dbReference type="GO" id="GO:0005829">
    <property type="term" value="C:cytosol"/>
    <property type="evidence" value="ECO:0007669"/>
    <property type="project" value="TreeGrafter"/>
</dbReference>
<dbReference type="NCBIfam" id="NF011564">
    <property type="entry name" value="PRK14988.1"/>
    <property type="match status" value="1"/>
</dbReference>
<dbReference type="Pfam" id="PF00702">
    <property type="entry name" value="Hydrolase"/>
    <property type="match status" value="1"/>
</dbReference>
<sequence length="228" mass="26583">MALNINWQAIDLVMFDMDGTLLDLAFDNLFWQQAVPQAWAALHQHPYEQALELLKPQFKAQEGTLNWYSLPYWSHALNLDLTTLKIQYQDHICLRPHAVQLLHDLRMANKKLWLVTNAHPIVLHIKMQKTGISHLFDQLISSHDLGFAKEQELFWHKLAAQYPFDKKRTIFVDDSESVLHAARYYGIEHVYGITQPDSKLPARQQLKFPAIDQLNELSKYLLSIQAEE</sequence>
<gene>
    <name evidence="1" type="ORF">BKE30_11945</name>
</gene>
<dbReference type="SFLD" id="SFLDS00003">
    <property type="entry name" value="Haloacid_Dehalogenase"/>
    <property type="match status" value="1"/>
</dbReference>
<dbReference type="CDD" id="cd01427">
    <property type="entry name" value="HAD_like"/>
    <property type="match status" value="1"/>
</dbReference>
<dbReference type="NCBIfam" id="TIGR01509">
    <property type="entry name" value="HAD-SF-IA-v3"/>
    <property type="match status" value="1"/>
</dbReference>
<dbReference type="PANTHER" id="PTHR43434:SF3">
    <property type="entry name" value="GMP_IMP NUCLEOTIDASE YRFG"/>
    <property type="match status" value="1"/>
</dbReference>
<dbReference type="SFLD" id="SFLDG01129">
    <property type="entry name" value="C1.5:_HAD__Beta-PGM__Phosphata"/>
    <property type="match status" value="1"/>
</dbReference>
<dbReference type="SUPFAM" id="SSF56784">
    <property type="entry name" value="HAD-like"/>
    <property type="match status" value="1"/>
</dbReference>
<dbReference type="Gene3D" id="3.40.50.1000">
    <property type="entry name" value="HAD superfamily/HAD-like"/>
    <property type="match status" value="1"/>
</dbReference>
<evidence type="ECO:0008006" key="3">
    <source>
        <dbReference type="Google" id="ProtNLM"/>
    </source>
</evidence>
<dbReference type="Proteomes" id="UP000192132">
    <property type="component" value="Unassembled WGS sequence"/>
</dbReference>
<organism evidence="1 2">
    <name type="scientific">Alkanindiges hydrocarboniclasticus</name>
    <dbReference type="NCBI Taxonomy" id="1907941"/>
    <lineage>
        <taxon>Bacteria</taxon>
        <taxon>Pseudomonadati</taxon>
        <taxon>Pseudomonadota</taxon>
        <taxon>Gammaproteobacteria</taxon>
        <taxon>Moraxellales</taxon>
        <taxon>Moraxellaceae</taxon>
        <taxon>Alkanindiges</taxon>
    </lineage>
</organism>
<keyword evidence="2" id="KW-1185">Reference proteome</keyword>
<dbReference type="AlphaFoldDB" id="A0A1S8CRX2"/>
<protein>
    <recommendedName>
        <fullName evidence="3">GMP/IMP nucleotidase</fullName>
    </recommendedName>
</protein>
<proteinExistence type="predicted"/>
<name>A0A1S8CRX2_9GAMM</name>
<reference evidence="1 2" key="1">
    <citation type="submission" date="2016-10" db="EMBL/GenBank/DDBJ databases">
        <title>Draft Genome sequence of Alkanindiges sp. strain H1.</title>
        <authorList>
            <person name="Subhash Y."/>
            <person name="Lee S."/>
        </authorList>
    </citation>
    <scope>NUCLEOTIDE SEQUENCE [LARGE SCALE GENOMIC DNA]</scope>
    <source>
        <strain evidence="1 2">H1</strain>
    </source>
</reference>
<dbReference type="InterPro" id="IPR023214">
    <property type="entry name" value="HAD_sf"/>
</dbReference>